<dbReference type="EMBL" id="MDTQ01000001">
    <property type="protein sequence ID" value="ODC05171.1"/>
    <property type="molecule type" value="Genomic_DNA"/>
</dbReference>
<dbReference type="NCBIfam" id="NF038402">
    <property type="entry name" value="TroA_like"/>
    <property type="match status" value="1"/>
</dbReference>
<evidence type="ECO:0000259" key="2">
    <source>
        <dbReference type="PROSITE" id="PS50983"/>
    </source>
</evidence>
<reference evidence="3 4" key="1">
    <citation type="submission" date="2016-08" db="EMBL/GenBank/DDBJ databases">
        <authorList>
            <person name="Seilhamer J.J."/>
        </authorList>
    </citation>
    <scope>NUCLEOTIDE SEQUENCE [LARGE SCALE GENOMIC DNA]</scope>
    <source>
        <strain evidence="3 4">PH27A</strain>
    </source>
</reference>
<accession>A0A1E2VDW7</accession>
<proteinExistence type="predicted"/>
<keyword evidence="1" id="KW-0732">Signal</keyword>
<dbReference type="SUPFAM" id="SSF53807">
    <property type="entry name" value="Helical backbone' metal receptor"/>
    <property type="match status" value="1"/>
</dbReference>
<dbReference type="InterPro" id="IPR054828">
    <property type="entry name" value="Vit_B12_bind_prot"/>
</dbReference>
<feature type="domain" description="Fe/B12 periplasmic-binding" evidence="2">
    <location>
        <begin position="36"/>
        <end position="286"/>
    </location>
</feature>
<dbReference type="InterPro" id="IPR050902">
    <property type="entry name" value="ABC_Transporter_SBP"/>
</dbReference>
<evidence type="ECO:0000313" key="4">
    <source>
        <dbReference type="Proteomes" id="UP000094291"/>
    </source>
</evidence>
<organism evidence="3 4">
    <name type="scientific">Terasakiispira papahanaumokuakeensis</name>
    <dbReference type="NCBI Taxonomy" id="197479"/>
    <lineage>
        <taxon>Bacteria</taxon>
        <taxon>Pseudomonadati</taxon>
        <taxon>Pseudomonadota</taxon>
        <taxon>Gammaproteobacteria</taxon>
        <taxon>Oceanospirillales</taxon>
        <taxon>Terasakiispira</taxon>
    </lineage>
</organism>
<dbReference type="STRING" id="197479.BFW38_04225"/>
<keyword evidence="4" id="KW-1185">Reference proteome</keyword>
<protein>
    <recommendedName>
        <fullName evidence="2">Fe/B12 periplasmic-binding domain-containing protein</fullName>
    </recommendedName>
</protein>
<dbReference type="PANTHER" id="PTHR30535:SF34">
    <property type="entry name" value="MOLYBDATE-BINDING PROTEIN MOLA"/>
    <property type="match status" value="1"/>
</dbReference>
<dbReference type="Pfam" id="PF01497">
    <property type="entry name" value="Peripla_BP_2"/>
    <property type="match status" value="1"/>
</dbReference>
<dbReference type="PROSITE" id="PS50983">
    <property type="entry name" value="FE_B12_PBP"/>
    <property type="match status" value="1"/>
</dbReference>
<dbReference type="Gene3D" id="3.40.50.1980">
    <property type="entry name" value="Nitrogenase molybdenum iron protein domain"/>
    <property type="match status" value="2"/>
</dbReference>
<dbReference type="AlphaFoldDB" id="A0A1E2VDW7"/>
<dbReference type="PANTHER" id="PTHR30535">
    <property type="entry name" value="VITAMIN B12-BINDING PROTEIN"/>
    <property type="match status" value="1"/>
</dbReference>
<gene>
    <name evidence="3" type="ORF">BFW38_04225</name>
</gene>
<dbReference type="GO" id="GO:0071281">
    <property type="term" value="P:cellular response to iron ion"/>
    <property type="evidence" value="ECO:0007669"/>
    <property type="project" value="TreeGrafter"/>
</dbReference>
<sequence length="286" mass="31391">MVLGSLWVGIAPVRAECCAVIDDSGRWVRLSEPAKRVVSLAPHLTESLYAIGAGDVIVGRDAASDYPESALSLPIMGRLPHLDREAVLAQQPDLLLVWQSGAPDAALDWLHQSGIPVYRSEPQDIEMIASTLERLGTLTGHEAKAHGLAEQLSQRWEMLGERYGSKRPLSVFVQVWAQPLITLGGGQAMTRALNQCGGVNLFADQSTLAPRVSLESVLAREPEVILGSADQRVSLQKWRQWPQLPAIRSGNLMLLPKDLLSRMGPRFIEGAGRLCRQLDQARQRLF</sequence>
<evidence type="ECO:0000313" key="3">
    <source>
        <dbReference type="EMBL" id="ODC05171.1"/>
    </source>
</evidence>
<dbReference type="InterPro" id="IPR002491">
    <property type="entry name" value="ABC_transptr_periplasmic_BD"/>
</dbReference>
<dbReference type="CDD" id="cd01144">
    <property type="entry name" value="BtuF"/>
    <property type="match status" value="1"/>
</dbReference>
<comment type="caution">
    <text evidence="3">The sequence shown here is derived from an EMBL/GenBank/DDBJ whole genome shotgun (WGS) entry which is preliminary data.</text>
</comment>
<dbReference type="Proteomes" id="UP000094291">
    <property type="component" value="Unassembled WGS sequence"/>
</dbReference>
<name>A0A1E2VDW7_9GAMM</name>
<evidence type="ECO:0000256" key="1">
    <source>
        <dbReference type="ARBA" id="ARBA00022729"/>
    </source>
</evidence>